<feature type="compositionally biased region" description="Polar residues" evidence="1">
    <location>
        <begin position="11"/>
        <end position="47"/>
    </location>
</feature>
<dbReference type="OrthoDB" id="10067100at2759"/>
<evidence type="ECO:0000313" key="3">
    <source>
        <dbReference type="Proteomes" id="UP000076858"/>
    </source>
</evidence>
<organism evidence="2 3">
    <name type="scientific">Daphnia magna</name>
    <dbReference type="NCBI Taxonomy" id="35525"/>
    <lineage>
        <taxon>Eukaryota</taxon>
        <taxon>Metazoa</taxon>
        <taxon>Ecdysozoa</taxon>
        <taxon>Arthropoda</taxon>
        <taxon>Crustacea</taxon>
        <taxon>Branchiopoda</taxon>
        <taxon>Diplostraca</taxon>
        <taxon>Cladocera</taxon>
        <taxon>Anomopoda</taxon>
        <taxon>Daphniidae</taxon>
        <taxon>Daphnia</taxon>
    </lineage>
</organism>
<feature type="compositionally biased region" description="Low complexity" evidence="1">
    <location>
        <begin position="191"/>
        <end position="204"/>
    </location>
</feature>
<feature type="region of interest" description="Disordered" evidence="1">
    <location>
        <begin position="176"/>
        <end position="215"/>
    </location>
</feature>
<feature type="compositionally biased region" description="Low complexity" evidence="1">
    <location>
        <begin position="93"/>
        <end position="119"/>
    </location>
</feature>
<sequence>MRGHYKVHRIPQQTTPNSSIFSSNPLLSTNLPHSPTLSLPSTRNSLISSSFTRSTTQSSRASHQISPPIILNIQHNLQSPSPLRIPTPNPNQTPLSSPASTSSSSRNTSFSSPLSSPSQLVNSLSTVDVAGTEDEFRGLLASRIELCTSLQGLDSLLSESTVEWLRLSTKPEDTIYAPRRPKTSIERTRSQRNQNRQQQKIRSSGRNAAEKKANCNASTHSILAEPAHFDRCEWKNPTSEELRILSSPPGSEEIKHRLGKACNTAHGRDGLEYRHLRALDTSGHLLASIYRVVWTYRIPACWKTSRTVPIYKNGNSSDYGNFRPTSLLPTMYKIFS</sequence>
<reference evidence="2 3" key="1">
    <citation type="submission" date="2016-03" db="EMBL/GenBank/DDBJ databases">
        <title>EvidentialGene: Evidence-directed Construction of Genes on Genomes.</title>
        <authorList>
            <person name="Gilbert D.G."/>
            <person name="Choi J.-H."/>
            <person name="Mockaitis K."/>
            <person name="Colbourne J."/>
            <person name="Pfrender M."/>
        </authorList>
    </citation>
    <scope>NUCLEOTIDE SEQUENCE [LARGE SCALE GENOMIC DNA]</scope>
    <source>
        <strain evidence="2 3">Xinb3</strain>
        <tissue evidence="2">Complete organism</tissue>
    </source>
</reference>
<feature type="region of interest" description="Disordered" evidence="1">
    <location>
        <begin position="1"/>
        <end position="63"/>
    </location>
</feature>
<dbReference type="EMBL" id="LRGB01000212">
    <property type="protein sequence ID" value="KZS20345.1"/>
    <property type="molecule type" value="Genomic_DNA"/>
</dbReference>
<evidence type="ECO:0000256" key="1">
    <source>
        <dbReference type="SAM" id="MobiDB-lite"/>
    </source>
</evidence>
<comment type="caution">
    <text evidence="2">The sequence shown here is derived from an EMBL/GenBank/DDBJ whole genome shotgun (WGS) entry which is preliminary data.</text>
</comment>
<protein>
    <submittedName>
        <fullName evidence="2">Uncharacterized protein</fullName>
    </submittedName>
</protein>
<gene>
    <name evidence="2" type="ORF">APZ42_012997</name>
</gene>
<dbReference type="STRING" id="35525.A0A162RA66"/>
<proteinExistence type="predicted"/>
<dbReference type="AlphaFoldDB" id="A0A162RA66"/>
<feature type="compositionally biased region" description="Low complexity" evidence="1">
    <location>
        <begin position="48"/>
        <end position="62"/>
    </location>
</feature>
<accession>A0A162RA66</accession>
<dbReference type="Proteomes" id="UP000076858">
    <property type="component" value="Unassembled WGS sequence"/>
</dbReference>
<keyword evidence="3" id="KW-1185">Reference proteome</keyword>
<evidence type="ECO:0000313" key="2">
    <source>
        <dbReference type="EMBL" id="KZS20345.1"/>
    </source>
</evidence>
<feature type="region of interest" description="Disordered" evidence="1">
    <location>
        <begin position="78"/>
        <end position="119"/>
    </location>
</feature>
<name>A0A162RA66_9CRUS</name>